<organism evidence="1 2">
    <name type="scientific">Mycobacterium phage MacnCheese</name>
    <dbReference type="NCBI Taxonomy" id="2927982"/>
    <lineage>
        <taxon>Viruses</taxon>
        <taxon>Duplodnaviria</taxon>
        <taxon>Heunggongvirae</taxon>
        <taxon>Uroviricota</taxon>
        <taxon>Caudoviricetes</taxon>
        <taxon>Weiservirinae</taxon>
        <taxon>Keshuvirus</taxon>
        <taxon>Keshuvirus macncheese</taxon>
    </lineage>
</organism>
<proteinExistence type="predicted"/>
<name>I6X3D1_9CAUD</name>
<dbReference type="KEGG" id="vg:40235374"/>
<dbReference type="RefSeq" id="YP_009638619.1">
    <property type="nucleotide sequence ID" value="NC_042338.1"/>
</dbReference>
<sequence length="105" mass="10918">MSNYAHVGKVEFSIADGTVGGRPQFRAVEISVGVRADTGEVLTSVDGKNGGPWPRLAPAKASELAVLLARAAEQADALATAYQAYQAALQAAEDKFAEALKGETK</sequence>
<evidence type="ECO:0000313" key="1">
    <source>
        <dbReference type="EMBL" id="AFN37752.1"/>
    </source>
</evidence>
<dbReference type="EMBL" id="JX042579">
    <property type="protein sequence ID" value="AFN37752.1"/>
    <property type="molecule type" value="Genomic_DNA"/>
</dbReference>
<dbReference type="Proteomes" id="UP000009002">
    <property type="component" value="Segment"/>
</dbReference>
<reference evidence="2" key="1">
    <citation type="submission" date="2012-05" db="EMBL/GenBank/DDBJ databases">
        <authorList>
            <person name="Everding T.M."/>
            <person name="Alkanani M.S."/>
            <person name="Bell A.C."/>
            <person name="Bohner A."/>
            <person name="Burghgraef A.L."/>
            <person name="DeVries J.T."/>
            <person name="Hooker S.J."/>
            <person name="Jansma C.A."/>
            <person name="Lang J.M."/>
            <person name="Lin J.Y."/>
            <person name="Newhof J.T."/>
            <person name="Noyes I.C.B."/>
            <person name="Schultz L.N."/>
            <person name="Stewart S.L."/>
            <person name="VandeHaar P.S."/>
            <person name="Vasquez J.A."/>
            <person name="Veldkamp K.L."/>
            <person name="Venema K.M."/>
            <person name="Westra V.A."/>
            <person name="Wrobel K.E."/>
            <person name="Harris A.D."/>
            <person name="Wertz J.T."/>
            <person name="DeJong R.J."/>
            <person name="Buck G.A."/>
            <person name="Campbell R."/>
            <person name="Carvalho M.R."/>
            <person name="Johnson A."/>
            <person name="Kettlewell J.M."/>
            <person name="Lee V."/>
            <person name="Loviza R."/>
            <person name="Renner D."/>
            <person name="Serrano M.G."/>
            <person name="Voegtly L.J."/>
            <person name="Walstead R."/>
            <person name="Wang Y.P."/>
            <person name="Bradley K.W."/>
            <person name="Khaja R."/>
            <person name="Lewis M.F."/>
            <person name="Barker L.P."/>
            <person name="Asai D.J."/>
            <person name="Bowman C.A."/>
            <person name="Russell D.A."/>
            <person name="Pope W.H."/>
            <person name="Jacobs-Sera D."/>
            <person name="Hendrix R.W."/>
            <person name="Hatfull G.F."/>
        </authorList>
    </citation>
    <scope>NUCLEOTIDE SEQUENCE [LARGE SCALE GENOMIC DNA]</scope>
</reference>
<protein>
    <submittedName>
        <fullName evidence="1">Uncharacterized protein</fullName>
    </submittedName>
</protein>
<dbReference type="GeneID" id="40235374"/>
<keyword evidence="2" id="KW-1185">Reference proteome</keyword>
<evidence type="ECO:0000313" key="2">
    <source>
        <dbReference type="Proteomes" id="UP000009002"/>
    </source>
</evidence>
<accession>I6X3D1</accession>
<gene>
    <name evidence="1" type="primary">61</name>
    <name evidence="1" type="ORF">MACNCHEESE_61</name>
</gene>